<organism evidence="1 2">
    <name type="scientific">Burkholderia ubonensis</name>
    <dbReference type="NCBI Taxonomy" id="101571"/>
    <lineage>
        <taxon>Bacteria</taxon>
        <taxon>Pseudomonadati</taxon>
        <taxon>Pseudomonadota</taxon>
        <taxon>Betaproteobacteria</taxon>
        <taxon>Burkholderiales</taxon>
        <taxon>Burkholderiaceae</taxon>
        <taxon>Burkholderia</taxon>
        <taxon>Burkholderia cepacia complex</taxon>
    </lineage>
</organism>
<dbReference type="EMBL" id="LPAD01000100">
    <property type="protein sequence ID" value="KVN76733.1"/>
    <property type="molecule type" value="Genomic_DNA"/>
</dbReference>
<evidence type="ECO:0000313" key="2">
    <source>
        <dbReference type="Proteomes" id="UP000057910"/>
    </source>
</evidence>
<dbReference type="NCBIfam" id="TIGR03353">
    <property type="entry name" value="VI_chp_4"/>
    <property type="match status" value="1"/>
</dbReference>
<dbReference type="AlphaFoldDB" id="A0ABD4DVX0"/>
<dbReference type="Proteomes" id="UP000057910">
    <property type="component" value="Unassembled WGS sequence"/>
</dbReference>
<reference evidence="1 2" key="1">
    <citation type="submission" date="2015-11" db="EMBL/GenBank/DDBJ databases">
        <title>Expanding the genomic diversity of Burkholderia species for the development of highly accurate diagnostics.</title>
        <authorList>
            <person name="Sahl J."/>
            <person name="Keim P."/>
            <person name="Wagner D."/>
        </authorList>
    </citation>
    <scope>NUCLEOTIDE SEQUENCE [LARGE SCALE GENOMIC DNA]</scope>
    <source>
        <strain evidence="1 2">MSMB1585WGS</strain>
    </source>
</reference>
<accession>A0ABD4DVX0</accession>
<dbReference type="PANTHER" id="PTHR35566:SF1">
    <property type="entry name" value="TYPE VI SECRETION SYSTEM BASEPLATE COMPONENT TSSK1"/>
    <property type="match status" value="1"/>
</dbReference>
<comment type="caution">
    <text evidence="1">The sequence shown here is derived from an EMBL/GenBank/DDBJ whole genome shotgun (WGS) entry which is preliminary data.</text>
</comment>
<dbReference type="RefSeq" id="WP_059821544.1">
    <property type="nucleotide sequence ID" value="NZ_LOZC01000063.1"/>
</dbReference>
<evidence type="ECO:0000313" key="1">
    <source>
        <dbReference type="EMBL" id="KVN76733.1"/>
    </source>
</evidence>
<dbReference type="InterPro" id="IPR010263">
    <property type="entry name" value="T6SS_TssK"/>
</dbReference>
<name>A0ABD4DVX0_9BURK</name>
<protein>
    <submittedName>
        <fullName evidence="1">Type VI secretion protein</fullName>
    </submittedName>
</protein>
<dbReference type="Pfam" id="PF05936">
    <property type="entry name" value="T6SS_VasE"/>
    <property type="match status" value="1"/>
</dbReference>
<dbReference type="PANTHER" id="PTHR35566">
    <property type="entry name" value="BLR3599 PROTEIN"/>
    <property type="match status" value="1"/>
</dbReference>
<proteinExistence type="predicted"/>
<gene>
    <name evidence="1" type="ORF">WJ68_25085</name>
</gene>
<sequence length="447" mass="49143">MHWNNKVIWSEGMLLQQQHLQQHDRYWHNLLEARCGTQRRYGWGFSKLTLDEPQLGLGKVALLACEGVMPDGTPLVMPVDSDLPLPLDIPEGRRDAQVVLALPLRRPGVPEAASGEDEMHYAEYARYHRTECVVFDSNARTNDGVTMEVGRLRFTLAFAEDVSQGYATLGVVRVVERDADNRVVLDPTYLPPCIDCRVAPRLAGFVDELAGLLHQRGDALAARLGQPNASGAAEIADFLLLQLINRTEPLVTHLARASGLHPERLYCELLQLAGELASFTRSGKRSAPPPLYRHDALKATFEPLIDDLRRALSMVMDPHAVAVVLEEGQFGLRVGRVPDASLFKGSGFVLAVKADVPAETLWASLPAQLKIGPVERIHDLVNLQLPGIGLRALPVAPRQLPFHAGHTYFALDGSDELWPQLAGSAGIALHVAGDFPGLEMQLWAIRQ</sequence>